<dbReference type="Gene3D" id="3.20.20.70">
    <property type="entry name" value="Aldolase class I"/>
    <property type="match status" value="1"/>
</dbReference>
<comment type="cofactor">
    <cofactor evidence="1">
        <name>FMN</name>
        <dbReference type="ChEBI" id="CHEBI:58210"/>
    </cofactor>
</comment>
<dbReference type="GO" id="GO:0003959">
    <property type="term" value="F:NADPH dehydrogenase activity"/>
    <property type="evidence" value="ECO:0007669"/>
    <property type="project" value="InterPro"/>
</dbReference>
<dbReference type="SUPFAM" id="SSF51395">
    <property type="entry name" value="FMN-linked oxidoreductases"/>
    <property type="match status" value="1"/>
</dbReference>
<feature type="domain" description="NADH:flavin oxidoreductase/NADH oxidase N-terminal" evidence="6">
    <location>
        <begin position="8"/>
        <end position="349"/>
    </location>
</feature>
<dbReference type="PANTHER" id="PTHR43303">
    <property type="entry name" value="NADPH DEHYDROGENASE C23G7.10C-RELATED"/>
    <property type="match status" value="1"/>
</dbReference>
<name>A0A9X9XHZ2_9PROT</name>
<comment type="caution">
    <text evidence="7">The sequence shown here is derived from an EMBL/GenBank/DDBJ whole genome shotgun (WGS) entry which is preliminary data.</text>
</comment>
<dbReference type="Pfam" id="PF00724">
    <property type="entry name" value="Oxidored_FMN"/>
    <property type="match status" value="1"/>
</dbReference>
<dbReference type="InterPro" id="IPR001155">
    <property type="entry name" value="OxRdtase_FMN_N"/>
</dbReference>
<keyword evidence="4" id="KW-0521">NADP</keyword>
<proteinExistence type="predicted"/>
<dbReference type="InterPro" id="IPR013785">
    <property type="entry name" value="Aldolase_TIM"/>
</dbReference>
<keyword evidence="2" id="KW-0285">Flavoprotein</keyword>
<evidence type="ECO:0000256" key="1">
    <source>
        <dbReference type="ARBA" id="ARBA00001917"/>
    </source>
</evidence>
<dbReference type="GO" id="GO:0050661">
    <property type="term" value="F:NADP binding"/>
    <property type="evidence" value="ECO:0007669"/>
    <property type="project" value="InterPro"/>
</dbReference>
<dbReference type="InterPro" id="IPR044152">
    <property type="entry name" value="YqjM-like"/>
</dbReference>
<reference evidence="7" key="1">
    <citation type="submission" date="2020-01" db="EMBL/GenBank/DDBJ databases">
        <authorList>
            <person name="Rat A."/>
        </authorList>
    </citation>
    <scope>NUCLEOTIDE SEQUENCE</scope>
    <source>
        <strain evidence="7">LMG 31228</strain>
    </source>
</reference>
<dbReference type="EMBL" id="JAAEDL010000030">
    <property type="protein sequence ID" value="MBR0683328.1"/>
    <property type="molecule type" value="Genomic_DNA"/>
</dbReference>
<protein>
    <submittedName>
        <fullName evidence="7">NADH:flavin oxidoreductase/NADH oxidase</fullName>
    </submittedName>
</protein>
<keyword evidence="8" id="KW-1185">Reference proteome</keyword>
<reference evidence="7" key="2">
    <citation type="journal article" date="2021" name="Syst. Appl. Microbiol.">
        <title>Roseomonas hellenica sp. nov., isolated from roots of wild-growing Alkanna tinctoria.</title>
        <authorList>
            <person name="Rat A."/>
            <person name="Naranjo H.D."/>
            <person name="Lebbe L."/>
            <person name="Cnockaert M."/>
            <person name="Krigas N."/>
            <person name="Grigoriadou K."/>
            <person name="Maloupa E."/>
            <person name="Willems A."/>
        </authorList>
    </citation>
    <scope>NUCLEOTIDE SEQUENCE</scope>
    <source>
        <strain evidence="7">LMG 31228</strain>
    </source>
</reference>
<keyword evidence="3" id="KW-0288">FMN</keyword>
<organism evidence="7 8">
    <name type="scientific">Neoroseomonas eburnea</name>
    <dbReference type="NCBI Taxonomy" id="1346889"/>
    <lineage>
        <taxon>Bacteria</taxon>
        <taxon>Pseudomonadati</taxon>
        <taxon>Pseudomonadota</taxon>
        <taxon>Alphaproteobacteria</taxon>
        <taxon>Acetobacterales</taxon>
        <taxon>Acetobacteraceae</taxon>
        <taxon>Neoroseomonas</taxon>
    </lineage>
</organism>
<accession>A0A9X9XHZ2</accession>
<gene>
    <name evidence="7" type="ORF">GXW74_22775</name>
</gene>
<evidence type="ECO:0000256" key="4">
    <source>
        <dbReference type="ARBA" id="ARBA00022857"/>
    </source>
</evidence>
<dbReference type="AlphaFoldDB" id="A0A9X9XHZ2"/>
<evidence type="ECO:0000256" key="3">
    <source>
        <dbReference type="ARBA" id="ARBA00022643"/>
    </source>
</evidence>
<evidence type="ECO:0000256" key="5">
    <source>
        <dbReference type="ARBA" id="ARBA00023002"/>
    </source>
</evidence>
<dbReference type="Proteomes" id="UP001138709">
    <property type="component" value="Unassembled WGS sequence"/>
</dbReference>
<evidence type="ECO:0000259" key="6">
    <source>
        <dbReference type="Pfam" id="PF00724"/>
    </source>
</evidence>
<sequence length="387" mass="41065">MSQMGSLLFSPLTLRGLTLPNRAVVPPLCQYSATEGMANDWHMVQLGRFAVGGFGLVFSEVVSVLREGRITHGDLGLWSDDHVAPLRRIAGFIKAQGAVPAIQLGHAGRKGAMQRPWEGNGPLGPDQFAKGETTWDIVSAVARPIAEGHLTPAALDPAGMARIAEAFATGAKRARAAGFDAVEVHCAHGYLLHQFLSPISNTRNDAFGGDLAGRMRFPLQVIEAVRAAWPEDRPVFVRISAVDGVDDGWTMQDSLAFARAMKPLGVDVIDCSSGGIGGSATGSKRVPRGYGFQVPYAAQIRRDVGLATMAVGLIIGPHQAEAALAAGEADLIAIGREAMNNPNWALMARAALEPGTTEEVFACWPPQHGWWMEKRAAVMQALGAPPA</sequence>
<dbReference type="CDD" id="cd02932">
    <property type="entry name" value="OYE_YqiM_FMN"/>
    <property type="match status" value="1"/>
</dbReference>
<dbReference type="PANTHER" id="PTHR43303:SF4">
    <property type="entry name" value="NADPH DEHYDROGENASE C23G7.10C-RELATED"/>
    <property type="match status" value="1"/>
</dbReference>
<evidence type="ECO:0000313" key="7">
    <source>
        <dbReference type="EMBL" id="MBR0683328.1"/>
    </source>
</evidence>
<keyword evidence="5" id="KW-0560">Oxidoreductase</keyword>
<dbReference type="GO" id="GO:0010181">
    <property type="term" value="F:FMN binding"/>
    <property type="evidence" value="ECO:0007669"/>
    <property type="project" value="InterPro"/>
</dbReference>
<evidence type="ECO:0000256" key="2">
    <source>
        <dbReference type="ARBA" id="ARBA00022630"/>
    </source>
</evidence>
<evidence type="ECO:0000313" key="8">
    <source>
        <dbReference type="Proteomes" id="UP001138709"/>
    </source>
</evidence>